<dbReference type="OrthoDB" id="416253at2759"/>
<feature type="site" description="Lowers pKa of active site Tyr" evidence="4">
    <location>
        <position position="84"/>
    </location>
</feature>
<sequence>MNGEHVLSEQHTLNDGNTIPVVALGTSRIQISEASDVITTAVNIGYRHFDTSEVYENTALLGEGIRKVLLLGKVKRKDLFITAKLGPCYEQHGDIETSLRELLAILQLDYVDACLLHFPVQFKKTVKQRDATIKWGEHLNGICDHEQVWKEMEGAVHIGLTRSIGLSNFNQQQIENILQKCTIPPAVLQTECHAHLQMTELVKFCQDKDIFVTAFAPLGSPGLSMHKSKYGTNFKYFTSLGNSNQPCDIYDEIIVLDLAKQHERTPAQILLRFLIQRGIGVLPKSSNPERLKENINIFDFNLTKCEMESMKMLEKGRRIFSFGFLKEHPQYPFTDTT</sequence>
<dbReference type="InterPro" id="IPR018170">
    <property type="entry name" value="Aldo/ket_reductase_CS"/>
</dbReference>
<protein>
    <submittedName>
        <fullName evidence="6">Aldehyde reductase</fullName>
        <ecNumber evidence="6">1.1.1.21</ecNumber>
    </submittedName>
</protein>
<keyword evidence="7" id="KW-1185">Reference proteome</keyword>
<dbReference type="EC" id="1.1.1.21" evidence="6"/>
<feature type="binding site" evidence="3">
    <location>
        <position position="117"/>
    </location>
    <ligand>
        <name>substrate</name>
    </ligand>
</feature>
<proteinExistence type="predicted"/>
<dbReference type="Proteomes" id="UP000596742">
    <property type="component" value="Unassembled WGS sequence"/>
</dbReference>
<dbReference type="Pfam" id="PF00248">
    <property type="entry name" value="Aldo_ket_red"/>
    <property type="match status" value="1"/>
</dbReference>
<dbReference type="SUPFAM" id="SSF51430">
    <property type="entry name" value="NAD(P)-linked oxidoreductase"/>
    <property type="match status" value="1"/>
</dbReference>
<dbReference type="EMBL" id="UYJE01003380">
    <property type="protein sequence ID" value="VDI18808.1"/>
    <property type="molecule type" value="Genomic_DNA"/>
</dbReference>
<dbReference type="InterPro" id="IPR020471">
    <property type="entry name" value="AKR"/>
</dbReference>
<evidence type="ECO:0000313" key="7">
    <source>
        <dbReference type="Proteomes" id="UP000596742"/>
    </source>
</evidence>
<dbReference type="InterPro" id="IPR023210">
    <property type="entry name" value="NADP_OxRdtase_dom"/>
</dbReference>
<dbReference type="InterPro" id="IPR036812">
    <property type="entry name" value="NAD(P)_OxRdtase_dom_sf"/>
</dbReference>
<evidence type="ECO:0000256" key="2">
    <source>
        <dbReference type="PIRSR" id="PIRSR000097-1"/>
    </source>
</evidence>
<evidence type="ECO:0000313" key="6">
    <source>
        <dbReference type="EMBL" id="VDI18808.1"/>
    </source>
</evidence>
<dbReference type="PRINTS" id="PR00069">
    <property type="entry name" value="ALDKETRDTASE"/>
</dbReference>
<accession>A0A8B6DGU3</accession>
<feature type="domain" description="NADP-dependent oxidoreductase" evidence="5">
    <location>
        <begin position="25"/>
        <end position="312"/>
    </location>
</feature>
<dbReference type="PROSITE" id="PS00063">
    <property type="entry name" value="ALDOKETO_REDUCTASE_3"/>
    <property type="match status" value="1"/>
</dbReference>
<evidence type="ECO:0000256" key="4">
    <source>
        <dbReference type="PIRSR" id="PIRSR000097-3"/>
    </source>
</evidence>
<evidence type="ECO:0000256" key="3">
    <source>
        <dbReference type="PIRSR" id="PIRSR000097-2"/>
    </source>
</evidence>
<comment type="caution">
    <text evidence="6">The sequence shown here is derived from an EMBL/GenBank/DDBJ whole genome shotgun (WGS) entry which is preliminary data.</text>
</comment>
<dbReference type="GO" id="GO:0016616">
    <property type="term" value="F:oxidoreductase activity, acting on the CH-OH group of donors, NAD or NADP as acceptor"/>
    <property type="evidence" value="ECO:0007669"/>
    <property type="project" value="UniProtKB-ARBA"/>
</dbReference>
<evidence type="ECO:0000259" key="5">
    <source>
        <dbReference type="Pfam" id="PF00248"/>
    </source>
</evidence>
<feature type="active site" description="Proton donor" evidence="2">
    <location>
        <position position="55"/>
    </location>
</feature>
<dbReference type="FunFam" id="3.20.20.100:FF:000002">
    <property type="entry name" value="2,5-diketo-D-gluconic acid reductase A"/>
    <property type="match status" value="1"/>
</dbReference>
<dbReference type="AlphaFoldDB" id="A0A8B6DGU3"/>
<organism evidence="6 7">
    <name type="scientific">Mytilus galloprovincialis</name>
    <name type="common">Mediterranean mussel</name>
    <dbReference type="NCBI Taxonomy" id="29158"/>
    <lineage>
        <taxon>Eukaryota</taxon>
        <taxon>Metazoa</taxon>
        <taxon>Spiralia</taxon>
        <taxon>Lophotrochozoa</taxon>
        <taxon>Mollusca</taxon>
        <taxon>Bivalvia</taxon>
        <taxon>Autobranchia</taxon>
        <taxon>Pteriomorphia</taxon>
        <taxon>Mytilida</taxon>
        <taxon>Mytiloidea</taxon>
        <taxon>Mytilidae</taxon>
        <taxon>Mytilinae</taxon>
        <taxon>Mytilus</taxon>
    </lineage>
</organism>
<gene>
    <name evidence="6" type="ORF">MGAL_10B077917</name>
</gene>
<dbReference type="PIRSF" id="PIRSF000097">
    <property type="entry name" value="AKR"/>
    <property type="match status" value="1"/>
</dbReference>
<keyword evidence="1 6" id="KW-0560">Oxidoreductase</keyword>
<name>A0A8B6DGU3_MYTGA</name>
<dbReference type="PANTHER" id="PTHR11732">
    <property type="entry name" value="ALDO/KETO REDUCTASE"/>
    <property type="match status" value="1"/>
</dbReference>
<evidence type="ECO:0000256" key="1">
    <source>
        <dbReference type="ARBA" id="ARBA00023002"/>
    </source>
</evidence>
<dbReference type="PROSITE" id="PS00062">
    <property type="entry name" value="ALDOKETO_REDUCTASE_2"/>
    <property type="match status" value="1"/>
</dbReference>
<reference evidence="6" key="1">
    <citation type="submission" date="2018-11" db="EMBL/GenBank/DDBJ databases">
        <authorList>
            <person name="Alioto T."/>
            <person name="Alioto T."/>
        </authorList>
    </citation>
    <scope>NUCLEOTIDE SEQUENCE</scope>
</reference>
<dbReference type="Gene3D" id="3.20.20.100">
    <property type="entry name" value="NADP-dependent oxidoreductase domain"/>
    <property type="match status" value="1"/>
</dbReference>